<dbReference type="FunFam" id="3.80.10.10:FF:000099">
    <property type="entry name" value="Tropomodulin, isoform C"/>
    <property type="match status" value="1"/>
</dbReference>
<dbReference type="GO" id="GO:0030016">
    <property type="term" value="C:myofibril"/>
    <property type="evidence" value="ECO:0007669"/>
    <property type="project" value="TreeGrafter"/>
</dbReference>
<dbReference type="AlphaFoldDB" id="A0A6A4W3R7"/>
<dbReference type="InterPro" id="IPR004934">
    <property type="entry name" value="TMOD"/>
</dbReference>
<dbReference type="GO" id="GO:0051694">
    <property type="term" value="P:pointed-end actin filament capping"/>
    <property type="evidence" value="ECO:0007669"/>
    <property type="project" value="InterPro"/>
</dbReference>
<dbReference type="EMBL" id="VIIS01001555">
    <property type="protein sequence ID" value="KAF0296491.1"/>
    <property type="molecule type" value="Genomic_DNA"/>
</dbReference>
<evidence type="ECO:0000313" key="5">
    <source>
        <dbReference type="EMBL" id="KAF0296491.1"/>
    </source>
</evidence>
<feature type="compositionally biased region" description="Pro residues" evidence="4">
    <location>
        <begin position="491"/>
        <end position="502"/>
    </location>
</feature>
<dbReference type="GO" id="GO:0005856">
    <property type="term" value="C:cytoskeleton"/>
    <property type="evidence" value="ECO:0007669"/>
    <property type="project" value="UniProtKB-SubCell"/>
</dbReference>
<keyword evidence="3" id="KW-0206">Cytoskeleton</keyword>
<dbReference type="SUPFAM" id="SSF52047">
    <property type="entry name" value="RNI-like"/>
    <property type="match status" value="1"/>
</dbReference>
<comment type="subcellular location">
    <subcellularLocation>
        <location evidence="1">Cytoplasm</location>
        <location evidence="1">Cytoskeleton</location>
    </subcellularLocation>
</comment>
<name>A0A6A4W3R7_AMPAM</name>
<keyword evidence="2" id="KW-0963">Cytoplasm</keyword>
<feature type="region of interest" description="Disordered" evidence="4">
    <location>
        <begin position="1"/>
        <end position="61"/>
    </location>
</feature>
<dbReference type="GO" id="GO:0005523">
    <property type="term" value="F:tropomyosin binding"/>
    <property type="evidence" value="ECO:0007669"/>
    <property type="project" value="InterPro"/>
</dbReference>
<feature type="compositionally biased region" description="Basic and acidic residues" evidence="4">
    <location>
        <begin position="19"/>
        <end position="30"/>
    </location>
</feature>
<gene>
    <name evidence="5" type="primary">unc-94_3</name>
    <name evidence="5" type="ORF">FJT64_006049</name>
</gene>
<evidence type="ECO:0000256" key="3">
    <source>
        <dbReference type="ARBA" id="ARBA00023212"/>
    </source>
</evidence>
<accession>A0A6A4W3R7</accession>
<comment type="caution">
    <text evidence="5">The sequence shown here is derived from an EMBL/GenBank/DDBJ whole genome shotgun (WGS) entry which is preliminary data.</text>
</comment>
<feature type="region of interest" description="Disordered" evidence="4">
    <location>
        <begin position="457"/>
        <end position="502"/>
    </location>
</feature>
<evidence type="ECO:0000256" key="2">
    <source>
        <dbReference type="ARBA" id="ARBA00022490"/>
    </source>
</evidence>
<feature type="region of interest" description="Disordered" evidence="4">
    <location>
        <begin position="124"/>
        <end position="149"/>
    </location>
</feature>
<dbReference type="OrthoDB" id="2163268at2759"/>
<feature type="compositionally biased region" description="Acidic residues" evidence="4">
    <location>
        <begin position="481"/>
        <end position="490"/>
    </location>
</feature>
<dbReference type="GO" id="GO:0030239">
    <property type="term" value="P:myofibril assembly"/>
    <property type="evidence" value="ECO:0007669"/>
    <property type="project" value="TreeGrafter"/>
</dbReference>
<evidence type="ECO:0000256" key="4">
    <source>
        <dbReference type="SAM" id="MobiDB-lite"/>
    </source>
</evidence>
<protein>
    <submittedName>
        <fullName evidence="5">Tropomodulin</fullName>
    </submittedName>
</protein>
<dbReference type="PANTHER" id="PTHR10901">
    <property type="entry name" value="TROPOMODULIN"/>
    <property type="match status" value="1"/>
</dbReference>
<proteinExistence type="predicted"/>
<evidence type="ECO:0000256" key="1">
    <source>
        <dbReference type="ARBA" id="ARBA00004245"/>
    </source>
</evidence>
<evidence type="ECO:0000313" key="6">
    <source>
        <dbReference type="Proteomes" id="UP000440578"/>
    </source>
</evidence>
<dbReference type="InterPro" id="IPR032675">
    <property type="entry name" value="LRR_dom_sf"/>
</dbReference>
<dbReference type="Proteomes" id="UP000440578">
    <property type="component" value="Unassembled WGS sequence"/>
</dbReference>
<feature type="compositionally biased region" description="Basic and acidic residues" evidence="4">
    <location>
        <begin position="38"/>
        <end position="51"/>
    </location>
</feature>
<sequence>MEAATEERLSSDPEPEPEPEPRLVTEHPDNPEEYDASVEQKVETREEHGTETDSEGDEYETLTTITRTLRKTTYRPKHSDAVWTEDMNANKKLYGKDLSEYENMDLDELLDQLTPEEVDILTRDVDPDDDLMPPSQRTSYRCEKDPTGPLNRKRLIEHIQQQALNEPDRPEMVPYQQGVVRGKKWIPPPPPLAEQRLEEEIALDLGDEYESALGEANENELVDLAAILGFHSMMNQDQYHASLLGKRIESDVGWAGITRATRPKPMAPEPPNMTDPEQSIERLRQDDPDLQMLNLNNIKNMSDEQIERLCDAAASNTRLENLYMSNTGLSDRHGEHLVTLIEKNNTIKEISIESNFISPAMIARLVKALLKNKTVEAFRAANQRSQVLGNKIEMEITKYVEDNPTILQMGLHFEFNDARARVSAQLQKNRDRLRVQRQADGMSCSFSIKLPASMALPGGGAAAAGAGESSDDDVAALPELPEMEEPEPEPVPEPVPGPAGDH</sequence>
<dbReference type="Gene3D" id="3.80.10.10">
    <property type="entry name" value="Ribonuclease Inhibitor"/>
    <property type="match status" value="1"/>
</dbReference>
<dbReference type="Pfam" id="PF03250">
    <property type="entry name" value="Tropomodulin"/>
    <property type="match status" value="1"/>
</dbReference>
<feature type="compositionally biased region" description="Basic and acidic residues" evidence="4">
    <location>
        <begin position="1"/>
        <end position="11"/>
    </location>
</feature>
<dbReference type="GO" id="GO:0007015">
    <property type="term" value="P:actin filament organization"/>
    <property type="evidence" value="ECO:0007669"/>
    <property type="project" value="TreeGrafter"/>
</dbReference>
<dbReference type="PANTHER" id="PTHR10901:SF6">
    <property type="entry name" value="TROPOMODULIN, ISOFORM N"/>
    <property type="match status" value="1"/>
</dbReference>
<organism evidence="5 6">
    <name type="scientific">Amphibalanus amphitrite</name>
    <name type="common">Striped barnacle</name>
    <name type="synonym">Balanus amphitrite</name>
    <dbReference type="NCBI Taxonomy" id="1232801"/>
    <lineage>
        <taxon>Eukaryota</taxon>
        <taxon>Metazoa</taxon>
        <taxon>Ecdysozoa</taxon>
        <taxon>Arthropoda</taxon>
        <taxon>Crustacea</taxon>
        <taxon>Multicrustacea</taxon>
        <taxon>Cirripedia</taxon>
        <taxon>Thoracica</taxon>
        <taxon>Thoracicalcarea</taxon>
        <taxon>Balanomorpha</taxon>
        <taxon>Balanoidea</taxon>
        <taxon>Balanidae</taxon>
        <taxon>Amphibalaninae</taxon>
        <taxon>Amphibalanus</taxon>
    </lineage>
</organism>
<reference evidence="5 6" key="1">
    <citation type="submission" date="2019-07" db="EMBL/GenBank/DDBJ databases">
        <title>Draft genome assembly of a fouling barnacle, Amphibalanus amphitrite (Darwin, 1854): The first reference genome for Thecostraca.</title>
        <authorList>
            <person name="Kim W."/>
        </authorList>
    </citation>
    <scope>NUCLEOTIDE SEQUENCE [LARGE SCALE GENOMIC DNA]</scope>
    <source>
        <strain evidence="5">SNU_AA5</strain>
        <tissue evidence="5">Soma without cirri and trophi</tissue>
    </source>
</reference>
<keyword evidence="6" id="KW-1185">Reference proteome</keyword>